<feature type="transmembrane region" description="Helical" evidence="1">
    <location>
        <begin position="142"/>
        <end position="162"/>
    </location>
</feature>
<dbReference type="InterPro" id="IPR043715">
    <property type="entry name" value="DUF5656"/>
</dbReference>
<dbReference type="InParanoid" id="A0A0M8K686"/>
<reference evidence="4" key="3">
    <citation type="submission" date="2015-08" db="EMBL/GenBank/DDBJ databases">
        <title>Draft Genome Sequence of a Heterotrophic Facultative Anaerobic Bacterium Ardenticatena maritima Strain 110S.</title>
        <authorList>
            <person name="Kawaichi S."/>
            <person name="Yoshida T."/>
            <person name="Sako Y."/>
            <person name="Nakamura R."/>
        </authorList>
    </citation>
    <scope>NUCLEOTIDE SEQUENCE [LARGE SCALE GENOMIC DNA]</scope>
    <source>
        <strain evidence="4">110S</strain>
    </source>
</reference>
<dbReference type="Proteomes" id="UP000050502">
    <property type="component" value="Unassembled WGS sequence"/>
</dbReference>
<evidence type="ECO:0000313" key="3">
    <source>
        <dbReference type="EMBL" id="KPL87232.1"/>
    </source>
</evidence>
<protein>
    <submittedName>
        <fullName evidence="2">Uncharacterized protein</fullName>
    </submittedName>
</protein>
<feature type="transmembrane region" description="Helical" evidence="1">
    <location>
        <begin position="168"/>
        <end position="188"/>
    </location>
</feature>
<evidence type="ECO:0000313" key="4">
    <source>
        <dbReference type="Proteomes" id="UP000037784"/>
    </source>
</evidence>
<evidence type="ECO:0000313" key="2">
    <source>
        <dbReference type="EMBL" id="GAP62615.1"/>
    </source>
</evidence>
<feature type="transmembrane region" description="Helical" evidence="1">
    <location>
        <begin position="78"/>
        <end position="99"/>
    </location>
</feature>
<feature type="transmembrane region" description="Helical" evidence="1">
    <location>
        <begin position="220"/>
        <end position="239"/>
    </location>
</feature>
<dbReference type="STRING" id="872965.SE16_12030"/>
<reference evidence="3 5" key="2">
    <citation type="submission" date="2015-07" db="EMBL/GenBank/DDBJ databases">
        <title>Whole genome sequence of Ardenticatena maritima DSM 23922.</title>
        <authorList>
            <person name="Hemp J."/>
            <person name="Ward L.M."/>
            <person name="Pace L.A."/>
            <person name="Fischer W.W."/>
        </authorList>
    </citation>
    <scope>NUCLEOTIDE SEQUENCE [LARGE SCALE GENOMIC DNA]</scope>
    <source>
        <strain evidence="3 5">110S</strain>
    </source>
</reference>
<feature type="transmembrane region" description="Helical" evidence="1">
    <location>
        <begin position="195"/>
        <end position="214"/>
    </location>
</feature>
<dbReference type="EMBL" id="BBZA01000068">
    <property type="protein sequence ID" value="GAP62615.1"/>
    <property type="molecule type" value="Genomic_DNA"/>
</dbReference>
<keyword evidence="1" id="KW-1133">Transmembrane helix</keyword>
<feature type="transmembrane region" description="Helical" evidence="1">
    <location>
        <begin position="42"/>
        <end position="66"/>
    </location>
</feature>
<dbReference type="AlphaFoldDB" id="A0A0M8K686"/>
<name>A0A0M8K686_9CHLR</name>
<evidence type="ECO:0000313" key="5">
    <source>
        <dbReference type="Proteomes" id="UP000050502"/>
    </source>
</evidence>
<feature type="transmembrane region" description="Helical" evidence="1">
    <location>
        <begin position="251"/>
        <end position="270"/>
    </location>
</feature>
<dbReference type="EMBL" id="LGKN01000006">
    <property type="protein sequence ID" value="KPL87232.1"/>
    <property type="molecule type" value="Genomic_DNA"/>
</dbReference>
<evidence type="ECO:0000256" key="1">
    <source>
        <dbReference type="SAM" id="Phobius"/>
    </source>
</evidence>
<reference evidence="2 4" key="1">
    <citation type="journal article" date="2015" name="Genome Announc.">
        <title>Draft Genome Sequence of a Heterotrophic Facultative Anaerobic Thermophilic Bacterium, Ardenticatena maritima Strain 110ST.</title>
        <authorList>
            <person name="Kawaichi S."/>
            <person name="Yoshida T."/>
            <person name="Sako Y."/>
            <person name="Nakamura R."/>
        </authorList>
    </citation>
    <scope>NUCLEOTIDE SEQUENCE [LARGE SCALE GENOMIC DNA]</scope>
    <source>
        <strain evidence="2 4">110S</strain>
    </source>
</reference>
<dbReference type="Proteomes" id="UP000037784">
    <property type="component" value="Unassembled WGS sequence"/>
</dbReference>
<sequence>MNRYERLSVVVSLTLLGLAIATIYEAPGWVIAATILGSPVEILISANLMVGAVVALLVAAGTDYALREHPLYRRAPRSSAALFWILPMIVTLVSSGLLVRVRDETLLWLGVLLGTGLVLALVIYAELRTIDLDDPEGVRARLFLNVFTYFLAFTYFAQIYGLRVRTALAAPLVMIAAMIFSLTLLRIGTARDARVWLYSALIAFVMGELVWPMTYWRVSALVGGGVLTIGFYLLTGISQQYFLQRLSRQTLIEYATVVFISLVALSVRLFT</sequence>
<keyword evidence="4" id="KW-1185">Reference proteome</keyword>
<organism evidence="2 4">
    <name type="scientific">Ardenticatena maritima</name>
    <dbReference type="NCBI Taxonomy" id="872965"/>
    <lineage>
        <taxon>Bacteria</taxon>
        <taxon>Bacillati</taxon>
        <taxon>Chloroflexota</taxon>
        <taxon>Ardenticatenia</taxon>
        <taxon>Ardenticatenales</taxon>
        <taxon>Ardenticatenaceae</taxon>
        <taxon>Ardenticatena</taxon>
    </lineage>
</organism>
<keyword evidence="1" id="KW-0812">Transmembrane</keyword>
<gene>
    <name evidence="2" type="ORF">ARMA_1038</name>
    <name evidence="3" type="ORF">SE16_12030</name>
</gene>
<proteinExistence type="predicted"/>
<dbReference type="Pfam" id="PF18900">
    <property type="entry name" value="DUF5656"/>
    <property type="match status" value="1"/>
</dbReference>
<keyword evidence="1" id="KW-0472">Membrane</keyword>
<accession>A0A0M8K686</accession>
<comment type="caution">
    <text evidence="2">The sequence shown here is derived from an EMBL/GenBank/DDBJ whole genome shotgun (WGS) entry which is preliminary data.</text>
</comment>
<dbReference type="RefSeq" id="WP_054492523.1">
    <property type="nucleotide sequence ID" value="NZ_BBZA01000068.1"/>
</dbReference>
<feature type="transmembrane region" description="Helical" evidence="1">
    <location>
        <begin position="105"/>
        <end position="130"/>
    </location>
</feature>